<feature type="domain" description="RmlD-like substrate binding" evidence="7">
    <location>
        <begin position="3"/>
        <end position="290"/>
    </location>
</feature>
<dbReference type="STRING" id="237610.BJP27_11890"/>
<name>A0A1G5PFS3_9PSED</name>
<dbReference type="AlphaFoldDB" id="A0A1G5PFS3"/>
<dbReference type="RefSeq" id="WP_169886917.1">
    <property type="nucleotide sequence ID" value="NZ_FMWB01000020.1"/>
</dbReference>
<dbReference type="SUPFAM" id="SSF51735">
    <property type="entry name" value="NAD(P)-binding Rossmann-fold domains"/>
    <property type="match status" value="1"/>
</dbReference>
<sequence>MRMRLLVVGGESALGKALLAAGAEAGIEFVAPETPTEGWYAAGLTEVLDRVRPGAVINLAYYHDWLQAADFDPALMQRQALAVQRLAGLCQHYQIPLIQPSSYQLFDGSRVAGYSEKDLPRPPGPRGEALWRVEQLVRALCPMHILLRLGWVLDDSRDGRLGRLLRQLGTEQVVPMAGDRRGNPTTVGDAARVLLAVVKQLDCGAPLWGTYHYGAQEAVSELGLAETVAQVWQEFDRPVRCEWQEVTHLERADAAEEPQQGVLISRKLLNTFGIKARRWQQELPALLQGFRQDEVGFDE</sequence>
<organism evidence="8 9">
    <name type="scientific">Pseudomonas oryzihabitans</name>
    <dbReference type="NCBI Taxonomy" id="47885"/>
    <lineage>
        <taxon>Bacteria</taxon>
        <taxon>Pseudomonadati</taxon>
        <taxon>Pseudomonadota</taxon>
        <taxon>Gammaproteobacteria</taxon>
        <taxon>Pseudomonadales</taxon>
        <taxon>Pseudomonadaceae</taxon>
        <taxon>Pseudomonas</taxon>
    </lineage>
</organism>
<evidence type="ECO:0000256" key="6">
    <source>
        <dbReference type="RuleBase" id="RU364082"/>
    </source>
</evidence>
<evidence type="ECO:0000256" key="3">
    <source>
        <dbReference type="ARBA" id="ARBA00012929"/>
    </source>
</evidence>
<accession>A0A1G5PFS3</accession>
<dbReference type="GO" id="GO:0005829">
    <property type="term" value="C:cytosol"/>
    <property type="evidence" value="ECO:0007669"/>
    <property type="project" value="TreeGrafter"/>
</dbReference>
<dbReference type="PANTHER" id="PTHR10491">
    <property type="entry name" value="DTDP-4-DEHYDRORHAMNOSE REDUCTASE"/>
    <property type="match status" value="1"/>
</dbReference>
<evidence type="ECO:0000256" key="4">
    <source>
        <dbReference type="ARBA" id="ARBA00017099"/>
    </source>
</evidence>
<dbReference type="InterPro" id="IPR005913">
    <property type="entry name" value="dTDP_dehydrorham_reduct"/>
</dbReference>
<evidence type="ECO:0000259" key="7">
    <source>
        <dbReference type="Pfam" id="PF04321"/>
    </source>
</evidence>
<comment type="similarity">
    <text evidence="2 6">Belongs to the dTDP-4-dehydrorhamnose reductase family.</text>
</comment>
<evidence type="ECO:0000256" key="1">
    <source>
        <dbReference type="ARBA" id="ARBA00004781"/>
    </source>
</evidence>
<comment type="caution">
    <text evidence="8">The sequence shown here is derived from an EMBL/GenBank/DDBJ whole genome shotgun (WGS) entry which is preliminary data.</text>
</comment>
<comment type="function">
    <text evidence="6">Catalyzes the reduction of dTDP-6-deoxy-L-lyxo-4-hexulose to yield dTDP-L-rhamnose.</text>
</comment>
<dbReference type="UniPathway" id="UPA00124"/>
<dbReference type="Proteomes" id="UP000183046">
    <property type="component" value="Unassembled WGS sequence"/>
</dbReference>
<comment type="pathway">
    <text evidence="1 6">Carbohydrate biosynthesis; dTDP-L-rhamnose biosynthesis.</text>
</comment>
<comment type="catalytic activity">
    <reaction evidence="5 6">
        <text>dTDP-beta-L-rhamnose + NADP(+) = dTDP-4-dehydro-beta-L-rhamnose + NADPH + H(+)</text>
        <dbReference type="Rhea" id="RHEA:21796"/>
        <dbReference type="ChEBI" id="CHEBI:15378"/>
        <dbReference type="ChEBI" id="CHEBI:57510"/>
        <dbReference type="ChEBI" id="CHEBI:57783"/>
        <dbReference type="ChEBI" id="CHEBI:58349"/>
        <dbReference type="ChEBI" id="CHEBI:62830"/>
        <dbReference type="EC" id="1.1.1.133"/>
    </reaction>
</comment>
<gene>
    <name evidence="8" type="ORF">SAMN05216279_12085</name>
</gene>
<evidence type="ECO:0000313" key="9">
    <source>
        <dbReference type="Proteomes" id="UP000183046"/>
    </source>
</evidence>
<evidence type="ECO:0000313" key="8">
    <source>
        <dbReference type="EMBL" id="SCZ48168.1"/>
    </source>
</evidence>
<dbReference type="UniPathway" id="UPA00281"/>
<keyword evidence="6" id="KW-0560">Oxidoreductase</keyword>
<dbReference type="GO" id="GO:0008831">
    <property type="term" value="F:dTDP-4-dehydrorhamnose reductase activity"/>
    <property type="evidence" value="ECO:0007669"/>
    <property type="project" value="UniProtKB-EC"/>
</dbReference>
<dbReference type="EMBL" id="FMWB01000020">
    <property type="protein sequence ID" value="SCZ48168.1"/>
    <property type="molecule type" value="Genomic_DNA"/>
</dbReference>
<dbReference type="InterPro" id="IPR029903">
    <property type="entry name" value="RmlD-like-bd"/>
</dbReference>
<dbReference type="EC" id="1.1.1.133" evidence="3 6"/>
<reference evidence="9" key="1">
    <citation type="submission" date="2016-10" db="EMBL/GenBank/DDBJ databases">
        <authorList>
            <person name="de Groot N.N."/>
        </authorList>
    </citation>
    <scope>NUCLEOTIDE SEQUENCE [LARGE SCALE GENOMIC DNA]</scope>
    <source>
        <strain evidence="9">DSM 15758</strain>
    </source>
</reference>
<proteinExistence type="inferred from homology"/>
<dbReference type="Pfam" id="PF04321">
    <property type="entry name" value="RmlD_sub_bind"/>
    <property type="match status" value="1"/>
</dbReference>
<dbReference type="GO" id="GO:0019305">
    <property type="term" value="P:dTDP-rhamnose biosynthetic process"/>
    <property type="evidence" value="ECO:0007669"/>
    <property type="project" value="UniProtKB-UniPathway"/>
</dbReference>
<comment type="cofactor">
    <cofactor evidence="6">
        <name>Mg(2+)</name>
        <dbReference type="ChEBI" id="CHEBI:18420"/>
    </cofactor>
    <text evidence="6">Binds 1 Mg(2+) ion per monomer.</text>
</comment>
<dbReference type="PANTHER" id="PTHR10491:SF4">
    <property type="entry name" value="METHIONINE ADENOSYLTRANSFERASE 2 SUBUNIT BETA"/>
    <property type="match status" value="1"/>
</dbReference>
<protein>
    <recommendedName>
        <fullName evidence="4 6">dTDP-4-dehydrorhamnose reductase</fullName>
        <ecNumber evidence="3 6">1.1.1.133</ecNumber>
    </recommendedName>
</protein>
<evidence type="ECO:0000256" key="2">
    <source>
        <dbReference type="ARBA" id="ARBA00010944"/>
    </source>
</evidence>
<keyword evidence="6" id="KW-0521">NADP</keyword>
<dbReference type="GO" id="GO:0009243">
    <property type="term" value="P:O antigen biosynthetic process"/>
    <property type="evidence" value="ECO:0007669"/>
    <property type="project" value="UniProtKB-UniPathway"/>
</dbReference>
<evidence type="ECO:0000256" key="5">
    <source>
        <dbReference type="ARBA" id="ARBA00048200"/>
    </source>
</evidence>
<dbReference type="InterPro" id="IPR036291">
    <property type="entry name" value="NAD(P)-bd_dom_sf"/>
</dbReference>
<dbReference type="Gene3D" id="3.40.50.720">
    <property type="entry name" value="NAD(P)-binding Rossmann-like Domain"/>
    <property type="match status" value="1"/>
</dbReference>
<dbReference type="eggNOG" id="COG1091">
    <property type="taxonomic scope" value="Bacteria"/>
</dbReference>